<evidence type="ECO:0000313" key="4">
    <source>
        <dbReference type="Proteomes" id="UP000078397"/>
    </source>
</evidence>
<feature type="compositionally biased region" description="Pro residues" evidence="1">
    <location>
        <begin position="142"/>
        <end position="159"/>
    </location>
</feature>
<gene>
    <name evidence="3" type="ORF">VFPPC_16615</name>
</gene>
<feature type="compositionally biased region" description="Low complexity" evidence="1">
    <location>
        <begin position="169"/>
        <end position="197"/>
    </location>
</feature>
<dbReference type="GeneID" id="28858362"/>
<dbReference type="Proteomes" id="UP000078397">
    <property type="component" value="Unassembled WGS sequence"/>
</dbReference>
<feature type="signal peptide" evidence="2">
    <location>
        <begin position="1"/>
        <end position="20"/>
    </location>
</feature>
<dbReference type="OrthoDB" id="4961454at2759"/>
<comment type="caution">
    <text evidence="3">The sequence shown here is derived from an EMBL/GenBank/DDBJ whole genome shotgun (WGS) entry which is preliminary data.</text>
</comment>
<dbReference type="RefSeq" id="XP_018139835.1">
    <property type="nucleotide sequence ID" value="XM_018294368.1"/>
</dbReference>
<feature type="region of interest" description="Disordered" evidence="1">
    <location>
        <begin position="135"/>
        <end position="211"/>
    </location>
</feature>
<proteinExistence type="predicted"/>
<feature type="compositionally biased region" description="Polar residues" evidence="1">
    <location>
        <begin position="202"/>
        <end position="211"/>
    </location>
</feature>
<reference evidence="3 4" key="1">
    <citation type="journal article" date="2016" name="PLoS Pathog.">
        <title>Biosynthesis of antibiotic leucinostatins in bio-control fungus Purpureocillium lilacinum and their inhibition on phytophthora revealed by genome mining.</title>
        <authorList>
            <person name="Wang G."/>
            <person name="Liu Z."/>
            <person name="Lin R."/>
            <person name="Li E."/>
            <person name="Mao Z."/>
            <person name="Ling J."/>
            <person name="Yang Y."/>
            <person name="Yin W.B."/>
            <person name="Xie B."/>
        </authorList>
    </citation>
    <scope>NUCLEOTIDE SEQUENCE [LARGE SCALE GENOMIC DNA]</scope>
    <source>
        <strain evidence="3">170</strain>
    </source>
</reference>
<keyword evidence="4" id="KW-1185">Reference proteome</keyword>
<dbReference type="KEGG" id="pchm:VFPPC_16615"/>
<dbReference type="AlphaFoldDB" id="A0A179FA23"/>
<protein>
    <submittedName>
        <fullName evidence="3">Uncharacterized protein</fullName>
    </submittedName>
</protein>
<dbReference type="EMBL" id="LSBJ02000007">
    <property type="protein sequence ID" value="OAQ62131.1"/>
    <property type="molecule type" value="Genomic_DNA"/>
</dbReference>
<name>A0A179FA23_METCM</name>
<sequence length="316" mass="33344">MKTTNLAFLSGLVSLTAADALPPQDVPIQCATICGPIVELSSKCTPVNSQGNSVGDSKNGTGSVWVGRRQADTSIDTAEDEMGDCDGVEDELDRRFFTIVPAPTSFAAKYSSILNAEPDGLTLEQANTPTRITPVIIRTSNPSPPPPPPPPPPPIPPTPTSQRRQISIPTSIAAPTPSHSSTSQSQSQRQPPQSTMSLMENPANTGGTSMSGEEQCVCLNKSFDVQRVAALCTSCIIQAGDPDTNMHVVMSVCEFQELNYTARDDSIVDNIRVSATRPSAVWGHNAGVSNGGCGARGIWDVRIVMCGLIGILLVVM</sequence>
<feature type="chain" id="PRO_5008101436" evidence="2">
    <location>
        <begin position="21"/>
        <end position="316"/>
    </location>
</feature>
<organism evidence="3 4">
    <name type="scientific">Pochonia chlamydosporia 170</name>
    <dbReference type="NCBI Taxonomy" id="1380566"/>
    <lineage>
        <taxon>Eukaryota</taxon>
        <taxon>Fungi</taxon>
        <taxon>Dikarya</taxon>
        <taxon>Ascomycota</taxon>
        <taxon>Pezizomycotina</taxon>
        <taxon>Sordariomycetes</taxon>
        <taxon>Hypocreomycetidae</taxon>
        <taxon>Hypocreales</taxon>
        <taxon>Clavicipitaceae</taxon>
        <taxon>Pochonia</taxon>
    </lineage>
</organism>
<evidence type="ECO:0000256" key="1">
    <source>
        <dbReference type="SAM" id="MobiDB-lite"/>
    </source>
</evidence>
<dbReference type="STRING" id="1380566.A0A179FA23"/>
<accession>A0A179FA23</accession>
<evidence type="ECO:0000313" key="3">
    <source>
        <dbReference type="EMBL" id="OAQ62131.1"/>
    </source>
</evidence>
<keyword evidence="2" id="KW-0732">Signal</keyword>
<evidence type="ECO:0000256" key="2">
    <source>
        <dbReference type="SAM" id="SignalP"/>
    </source>
</evidence>